<dbReference type="InterPro" id="IPR027417">
    <property type="entry name" value="P-loop_NTPase"/>
</dbReference>
<accession>A0ABW4SU71</accession>
<dbReference type="Gene3D" id="3.40.50.300">
    <property type="entry name" value="P-loop containing nucleotide triphosphate hydrolases"/>
    <property type="match status" value="1"/>
</dbReference>
<organism evidence="1 2">
    <name type="scientific">Nonomuraea mangrovi</name>
    <dbReference type="NCBI Taxonomy" id="2316207"/>
    <lineage>
        <taxon>Bacteria</taxon>
        <taxon>Bacillati</taxon>
        <taxon>Actinomycetota</taxon>
        <taxon>Actinomycetes</taxon>
        <taxon>Streptosporangiales</taxon>
        <taxon>Streptosporangiaceae</taxon>
        <taxon>Nonomuraea</taxon>
    </lineage>
</organism>
<dbReference type="Proteomes" id="UP001597368">
    <property type="component" value="Unassembled WGS sequence"/>
</dbReference>
<comment type="caution">
    <text evidence="1">The sequence shown here is derived from an EMBL/GenBank/DDBJ whole genome shotgun (WGS) entry which is preliminary data.</text>
</comment>
<sequence>MLVVLVNGLPGAGKTTLAKPLADELDLPLLSKDRIKETLADTLGVTPPAGLTARAWSQKLGVAAGETLWALLCDAGQGAVLESFWLRNLRPVVTAGLHRAGAGTAHEVRCVLPLRVARQRYEEREARRHAIHLGAIVGDLQWKELERQAQPLDLGHTYDVDTTRPVDIPRLAKQIRQRAGRKNASDGATPAPN</sequence>
<dbReference type="SUPFAM" id="SSF52540">
    <property type="entry name" value="P-loop containing nucleoside triphosphate hydrolases"/>
    <property type="match status" value="1"/>
</dbReference>
<evidence type="ECO:0000313" key="2">
    <source>
        <dbReference type="Proteomes" id="UP001597368"/>
    </source>
</evidence>
<evidence type="ECO:0000313" key="1">
    <source>
        <dbReference type="EMBL" id="MFD1933122.1"/>
    </source>
</evidence>
<dbReference type="RefSeq" id="WP_379573168.1">
    <property type="nucleotide sequence ID" value="NZ_JBHUFV010000024.1"/>
</dbReference>
<dbReference type="EMBL" id="JBHUFV010000024">
    <property type="protein sequence ID" value="MFD1933122.1"/>
    <property type="molecule type" value="Genomic_DNA"/>
</dbReference>
<protein>
    <submittedName>
        <fullName evidence="1">AAA family ATPase</fullName>
    </submittedName>
</protein>
<keyword evidence="2" id="KW-1185">Reference proteome</keyword>
<proteinExistence type="predicted"/>
<dbReference type="Pfam" id="PF13671">
    <property type="entry name" value="AAA_33"/>
    <property type="match status" value="1"/>
</dbReference>
<reference evidence="2" key="1">
    <citation type="journal article" date="2019" name="Int. J. Syst. Evol. Microbiol.">
        <title>The Global Catalogue of Microorganisms (GCM) 10K type strain sequencing project: providing services to taxonomists for standard genome sequencing and annotation.</title>
        <authorList>
            <consortium name="The Broad Institute Genomics Platform"/>
            <consortium name="The Broad Institute Genome Sequencing Center for Infectious Disease"/>
            <person name="Wu L."/>
            <person name="Ma J."/>
        </authorList>
    </citation>
    <scope>NUCLEOTIDE SEQUENCE [LARGE SCALE GENOMIC DNA]</scope>
    <source>
        <strain evidence="2">ICMP 6774ER</strain>
    </source>
</reference>
<gene>
    <name evidence="1" type="ORF">ACFSKW_16730</name>
</gene>
<name>A0ABW4SU71_9ACTN</name>